<reference evidence="1 2" key="2">
    <citation type="journal article" date="2022" name="Mol. Ecol. Resour.">
        <title>The genomes of chicory, endive, great burdock and yacon provide insights into Asteraceae paleo-polyploidization history and plant inulin production.</title>
        <authorList>
            <person name="Fan W."/>
            <person name="Wang S."/>
            <person name="Wang H."/>
            <person name="Wang A."/>
            <person name="Jiang F."/>
            <person name="Liu H."/>
            <person name="Zhao H."/>
            <person name="Xu D."/>
            <person name="Zhang Y."/>
        </authorList>
    </citation>
    <scope>NUCLEOTIDE SEQUENCE [LARGE SCALE GENOMIC DNA]</scope>
    <source>
        <strain evidence="2">cv. Niubang</strain>
    </source>
</reference>
<dbReference type="Proteomes" id="UP001055879">
    <property type="component" value="Linkage Group LG04"/>
</dbReference>
<evidence type="ECO:0000313" key="2">
    <source>
        <dbReference type="Proteomes" id="UP001055879"/>
    </source>
</evidence>
<name>A0ACB9CP18_ARCLA</name>
<keyword evidence="2" id="KW-1185">Reference proteome</keyword>
<accession>A0ACB9CP18</accession>
<comment type="caution">
    <text evidence="1">The sequence shown here is derived from an EMBL/GenBank/DDBJ whole genome shotgun (WGS) entry which is preliminary data.</text>
</comment>
<gene>
    <name evidence="1" type="ORF">L6452_15501</name>
</gene>
<reference evidence="2" key="1">
    <citation type="journal article" date="2022" name="Mol. Ecol. Resour.">
        <title>The genomes of chicory, endive, great burdock and yacon provide insights into Asteraceae palaeo-polyploidization history and plant inulin production.</title>
        <authorList>
            <person name="Fan W."/>
            <person name="Wang S."/>
            <person name="Wang H."/>
            <person name="Wang A."/>
            <person name="Jiang F."/>
            <person name="Liu H."/>
            <person name="Zhao H."/>
            <person name="Xu D."/>
            <person name="Zhang Y."/>
        </authorList>
    </citation>
    <scope>NUCLEOTIDE SEQUENCE [LARGE SCALE GENOMIC DNA]</scope>
    <source>
        <strain evidence="2">cv. Niubang</strain>
    </source>
</reference>
<sequence length="66" mass="7618">MCTSKIKEYMCKQSWNLDLLYLYLVCAWDYNASTSILENLQKDNPGITIKNLGRVLGDRWNKLSGS</sequence>
<protein>
    <submittedName>
        <fullName evidence="1">Uncharacterized protein</fullName>
    </submittedName>
</protein>
<dbReference type="EMBL" id="CM042050">
    <property type="protein sequence ID" value="KAI3735973.1"/>
    <property type="molecule type" value="Genomic_DNA"/>
</dbReference>
<evidence type="ECO:0000313" key="1">
    <source>
        <dbReference type="EMBL" id="KAI3735973.1"/>
    </source>
</evidence>
<organism evidence="1 2">
    <name type="scientific">Arctium lappa</name>
    <name type="common">Greater burdock</name>
    <name type="synonym">Lappa major</name>
    <dbReference type="NCBI Taxonomy" id="4217"/>
    <lineage>
        <taxon>Eukaryota</taxon>
        <taxon>Viridiplantae</taxon>
        <taxon>Streptophyta</taxon>
        <taxon>Embryophyta</taxon>
        <taxon>Tracheophyta</taxon>
        <taxon>Spermatophyta</taxon>
        <taxon>Magnoliopsida</taxon>
        <taxon>eudicotyledons</taxon>
        <taxon>Gunneridae</taxon>
        <taxon>Pentapetalae</taxon>
        <taxon>asterids</taxon>
        <taxon>campanulids</taxon>
        <taxon>Asterales</taxon>
        <taxon>Asteraceae</taxon>
        <taxon>Carduoideae</taxon>
        <taxon>Cardueae</taxon>
        <taxon>Arctiinae</taxon>
        <taxon>Arctium</taxon>
    </lineage>
</organism>
<proteinExistence type="predicted"/>